<feature type="region of interest" description="Disordered" evidence="9">
    <location>
        <begin position="295"/>
        <end position="333"/>
    </location>
</feature>
<evidence type="ECO:0000256" key="1">
    <source>
        <dbReference type="ARBA" id="ARBA00001947"/>
    </source>
</evidence>
<dbReference type="Pfam" id="PF00753">
    <property type="entry name" value="Lactamase_B"/>
    <property type="match status" value="1"/>
</dbReference>
<dbReference type="SUPFAM" id="SSF56281">
    <property type="entry name" value="Metallo-hydrolase/oxidoreductase"/>
    <property type="match status" value="1"/>
</dbReference>
<evidence type="ECO:0000256" key="8">
    <source>
        <dbReference type="ARBA" id="ARBA00022833"/>
    </source>
</evidence>
<dbReference type="NCBIfam" id="NF000801">
    <property type="entry name" value="PRK00055.1-3"/>
    <property type="match status" value="1"/>
</dbReference>
<dbReference type="AlphaFoldDB" id="A0A6J7EFQ9"/>
<accession>A0A6J7EFQ9</accession>
<sequence length="333" mass="35689">MDFSIVFVGTAGSVPTARRGLPATLVRHGGSRVLIDCGEGTQRQLVRSTGLVDLDAIFITHFHADHWLGLPGLLKTFDLRDRERPLVIHGPKGIHSVLETAVLAAGATRFQVETRELEVGEAVEFETLNIAPFPVKHRGSAFGYALFEHDRPGRIDLEKAAELGIQPGPDLGLLQRGESVGSVSPGDVMGGSRPGRKVVLSGDTSPCDSLLLAADGADVLVHEATFLQEEAGRAAERGHTTAAQAAECASEAGVKLLALTHLSSRYGGREVEEEARTVFENSYVPRDFDAVEIPFAESGEPTLVRPQRHKRPPDRAQDTTSAAEGASLDEKKV</sequence>
<evidence type="ECO:0000256" key="5">
    <source>
        <dbReference type="ARBA" id="ARBA00022723"/>
    </source>
</evidence>
<dbReference type="NCBIfam" id="TIGR02651">
    <property type="entry name" value="RNase_Z"/>
    <property type="match status" value="1"/>
</dbReference>
<evidence type="ECO:0000256" key="3">
    <source>
        <dbReference type="ARBA" id="ARBA00022694"/>
    </source>
</evidence>
<evidence type="ECO:0000256" key="4">
    <source>
        <dbReference type="ARBA" id="ARBA00022722"/>
    </source>
</evidence>
<protein>
    <submittedName>
        <fullName evidence="11">Unannotated protein</fullName>
    </submittedName>
</protein>
<dbReference type="HAMAP" id="MF_01818">
    <property type="entry name" value="RNase_Z_BN"/>
    <property type="match status" value="1"/>
</dbReference>
<evidence type="ECO:0000313" key="11">
    <source>
        <dbReference type="EMBL" id="CAB4881011.1"/>
    </source>
</evidence>
<keyword evidence="8" id="KW-0862">Zinc</keyword>
<evidence type="ECO:0000256" key="2">
    <source>
        <dbReference type="ARBA" id="ARBA00011738"/>
    </source>
</evidence>
<comment type="subunit">
    <text evidence="2">Homodimer.</text>
</comment>
<keyword evidence="3" id="KW-0819">tRNA processing</keyword>
<gene>
    <name evidence="11" type="ORF">UFOPK3444_01425</name>
</gene>
<dbReference type="PANTHER" id="PTHR46018">
    <property type="entry name" value="ZINC PHOSPHODIESTERASE ELAC PROTEIN 1"/>
    <property type="match status" value="1"/>
</dbReference>
<evidence type="ECO:0000256" key="6">
    <source>
        <dbReference type="ARBA" id="ARBA00022759"/>
    </source>
</evidence>
<dbReference type="GO" id="GO:0042781">
    <property type="term" value="F:3'-tRNA processing endoribonuclease activity"/>
    <property type="evidence" value="ECO:0007669"/>
    <property type="project" value="TreeGrafter"/>
</dbReference>
<dbReference type="EMBL" id="CAFBLU010000034">
    <property type="protein sequence ID" value="CAB4881011.1"/>
    <property type="molecule type" value="Genomic_DNA"/>
</dbReference>
<feature type="domain" description="Metallo-beta-lactamase" evidence="10">
    <location>
        <begin position="20"/>
        <end position="239"/>
    </location>
</feature>
<keyword evidence="7" id="KW-0378">Hydrolase</keyword>
<dbReference type="CDD" id="cd07717">
    <property type="entry name" value="RNaseZ_ZiPD-like_MBL-fold"/>
    <property type="match status" value="1"/>
</dbReference>
<dbReference type="InterPro" id="IPR036866">
    <property type="entry name" value="RibonucZ/Hydroxyglut_hydro"/>
</dbReference>
<comment type="cofactor">
    <cofactor evidence="1">
        <name>Zn(2+)</name>
        <dbReference type="ChEBI" id="CHEBI:29105"/>
    </cofactor>
</comment>
<organism evidence="11">
    <name type="scientific">freshwater metagenome</name>
    <dbReference type="NCBI Taxonomy" id="449393"/>
    <lineage>
        <taxon>unclassified sequences</taxon>
        <taxon>metagenomes</taxon>
        <taxon>ecological metagenomes</taxon>
    </lineage>
</organism>
<proteinExistence type="inferred from homology"/>
<name>A0A6J7EFQ9_9ZZZZ</name>
<evidence type="ECO:0000259" key="10">
    <source>
        <dbReference type="SMART" id="SM00849"/>
    </source>
</evidence>
<evidence type="ECO:0000256" key="7">
    <source>
        <dbReference type="ARBA" id="ARBA00022801"/>
    </source>
</evidence>
<dbReference type="SMART" id="SM00849">
    <property type="entry name" value="Lactamase_B"/>
    <property type="match status" value="1"/>
</dbReference>
<dbReference type="InterPro" id="IPR013471">
    <property type="entry name" value="RNase_Z/BN"/>
</dbReference>
<dbReference type="GO" id="GO:0046872">
    <property type="term" value="F:metal ion binding"/>
    <property type="evidence" value="ECO:0007669"/>
    <property type="project" value="UniProtKB-KW"/>
</dbReference>
<dbReference type="Gene3D" id="3.60.15.10">
    <property type="entry name" value="Ribonuclease Z/Hydroxyacylglutathione hydrolase-like"/>
    <property type="match status" value="1"/>
</dbReference>
<evidence type="ECO:0000256" key="9">
    <source>
        <dbReference type="SAM" id="MobiDB-lite"/>
    </source>
</evidence>
<keyword evidence="5" id="KW-0479">Metal-binding</keyword>
<keyword evidence="4" id="KW-0540">Nuclease</keyword>
<dbReference type="InterPro" id="IPR001279">
    <property type="entry name" value="Metallo-B-lactamas"/>
</dbReference>
<dbReference type="PANTHER" id="PTHR46018:SF2">
    <property type="entry name" value="ZINC PHOSPHODIESTERASE ELAC PROTEIN 1"/>
    <property type="match status" value="1"/>
</dbReference>
<keyword evidence="6" id="KW-0255">Endonuclease</keyword>
<reference evidence="11" key="1">
    <citation type="submission" date="2020-05" db="EMBL/GenBank/DDBJ databases">
        <authorList>
            <person name="Chiriac C."/>
            <person name="Salcher M."/>
            <person name="Ghai R."/>
            <person name="Kavagutti S V."/>
        </authorList>
    </citation>
    <scope>NUCLEOTIDE SEQUENCE</scope>
</reference>